<proteinExistence type="predicted"/>
<dbReference type="AlphaFoldDB" id="A0A6M0RS60"/>
<protein>
    <submittedName>
        <fullName evidence="2">Uncharacterized protein</fullName>
    </submittedName>
</protein>
<dbReference type="Proteomes" id="UP000481033">
    <property type="component" value="Unassembled WGS sequence"/>
</dbReference>
<sequence length="157" mass="16805">MYPVAGPYLQKNPAMKRIILSSSLILSTVLGITGAANAQVPAVDVQASTETACSSTTQAEQIALNAAKNEARQMAEFTNGGLNYYRAERAMHGAAIESPCEVIAPETWRFTIRGGDPTDVVLSEEYTTVSIVTVQGTGSDRTITLDYNGPIEEYGQQ</sequence>
<keyword evidence="1" id="KW-0732">Signal</keyword>
<keyword evidence="3" id="KW-1185">Reference proteome</keyword>
<feature type="chain" id="PRO_5026986889" evidence="1">
    <location>
        <begin position="39"/>
        <end position="157"/>
    </location>
</feature>
<name>A0A6M0RS60_9CYAN</name>
<accession>A0A6M0RS60</accession>
<evidence type="ECO:0000313" key="3">
    <source>
        <dbReference type="Proteomes" id="UP000481033"/>
    </source>
</evidence>
<dbReference type="EMBL" id="QXHD01000004">
    <property type="protein sequence ID" value="NEZ58551.1"/>
    <property type="molecule type" value="Genomic_DNA"/>
</dbReference>
<organism evidence="2 3">
    <name type="scientific">Adonisia turfae CCMR0081</name>
    <dbReference type="NCBI Taxonomy" id="2292702"/>
    <lineage>
        <taxon>Bacteria</taxon>
        <taxon>Bacillati</taxon>
        <taxon>Cyanobacteriota</taxon>
        <taxon>Adonisia</taxon>
        <taxon>Adonisia turfae</taxon>
    </lineage>
</organism>
<feature type="signal peptide" evidence="1">
    <location>
        <begin position="1"/>
        <end position="38"/>
    </location>
</feature>
<evidence type="ECO:0000256" key="1">
    <source>
        <dbReference type="SAM" id="SignalP"/>
    </source>
</evidence>
<comment type="caution">
    <text evidence="2">The sequence shown here is derived from an EMBL/GenBank/DDBJ whole genome shotgun (WGS) entry which is preliminary data.</text>
</comment>
<reference evidence="2 3" key="1">
    <citation type="journal article" date="2020" name="Microb. Ecol.">
        <title>Ecogenomics of the Marine Benthic Filamentous Cyanobacterium Adonisia.</title>
        <authorList>
            <person name="Walter J.M."/>
            <person name="Coutinho F.H."/>
            <person name="Leomil L."/>
            <person name="Hargreaves P.I."/>
            <person name="Campeao M.E."/>
            <person name="Vieira V.V."/>
            <person name="Silva B.S."/>
            <person name="Fistarol G.O."/>
            <person name="Salomon P.S."/>
            <person name="Sawabe T."/>
            <person name="Mino S."/>
            <person name="Hosokawa M."/>
            <person name="Miyashita H."/>
            <person name="Maruyama F."/>
            <person name="van Verk M.C."/>
            <person name="Dutilh B.E."/>
            <person name="Thompson C.C."/>
            <person name="Thompson F.L."/>
        </authorList>
    </citation>
    <scope>NUCLEOTIDE SEQUENCE [LARGE SCALE GENOMIC DNA]</scope>
    <source>
        <strain evidence="2 3">CCMR0081</strain>
    </source>
</reference>
<gene>
    <name evidence="2" type="ORF">DXZ20_23470</name>
</gene>
<evidence type="ECO:0000313" key="2">
    <source>
        <dbReference type="EMBL" id="NEZ58551.1"/>
    </source>
</evidence>